<dbReference type="PROSITE" id="PS00028">
    <property type="entry name" value="ZINC_FINGER_C2H2_1"/>
    <property type="match status" value="9"/>
</dbReference>
<evidence type="ECO:0000256" key="9">
    <source>
        <dbReference type="ARBA" id="ARBA00023163"/>
    </source>
</evidence>
<dbReference type="EnsemblMetazoa" id="AATE018335-RA">
    <property type="protein sequence ID" value="AATE018335-PA.1"/>
    <property type="gene ID" value="AATE018335"/>
</dbReference>
<dbReference type="Gene3D" id="3.30.160.60">
    <property type="entry name" value="Classic Zinc Finger"/>
    <property type="match status" value="10"/>
</dbReference>
<evidence type="ECO:0000256" key="6">
    <source>
        <dbReference type="ARBA" id="ARBA00022833"/>
    </source>
</evidence>
<dbReference type="GO" id="GO:0000977">
    <property type="term" value="F:RNA polymerase II transcription regulatory region sequence-specific DNA binding"/>
    <property type="evidence" value="ECO:0007669"/>
    <property type="project" value="TreeGrafter"/>
</dbReference>
<keyword evidence="6" id="KW-0862">Zinc</keyword>
<dbReference type="FunFam" id="3.30.160.60:FF:000100">
    <property type="entry name" value="Zinc finger 45-like"/>
    <property type="match status" value="1"/>
</dbReference>
<keyword evidence="8" id="KW-0238">DNA-binding</keyword>
<feature type="domain" description="C2H2-type" evidence="12">
    <location>
        <begin position="446"/>
        <end position="472"/>
    </location>
</feature>
<evidence type="ECO:0000256" key="1">
    <source>
        <dbReference type="ARBA" id="ARBA00004123"/>
    </source>
</evidence>
<dbReference type="PANTHER" id="PTHR24381:SF393">
    <property type="entry name" value="CHROMATIN-LINKED ADAPTOR FOR MSL PROTEINS, ISOFORM B"/>
    <property type="match status" value="1"/>
</dbReference>
<feature type="domain" description="C2H2-type" evidence="12">
    <location>
        <begin position="305"/>
        <end position="332"/>
    </location>
</feature>
<feature type="domain" description="C2H2-type" evidence="12">
    <location>
        <begin position="277"/>
        <end position="304"/>
    </location>
</feature>
<dbReference type="GO" id="GO:0005634">
    <property type="term" value="C:nucleus"/>
    <property type="evidence" value="ECO:0007669"/>
    <property type="project" value="UniProtKB-SubCell"/>
</dbReference>
<dbReference type="InterPro" id="IPR036236">
    <property type="entry name" value="Znf_C2H2_sf"/>
</dbReference>
<keyword evidence="3" id="KW-0479">Metal-binding</keyword>
<name>A0A182JHR7_ANOAO</name>
<dbReference type="VEuPathDB" id="VectorBase:AATE018335"/>
<feature type="domain" description="C2H2-type" evidence="12">
    <location>
        <begin position="185"/>
        <end position="212"/>
    </location>
</feature>
<accession>A0A182JHR7</accession>
<dbReference type="SUPFAM" id="SSF57667">
    <property type="entry name" value="beta-beta-alpha zinc fingers"/>
    <property type="match status" value="6"/>
</dbReference>
<protein>
    <recommendedName>
        <fullName evidence="12">C2H2-type domain-containing protein</fullName>
    </recommendedName>
</protein>
<dbReference type="Pfam" id="PF13912">
    <property type="entry name" value="zf-C2H2_6"/>
    <property type="match status" value="1"/>
</dbReference>
<dbReference type="InterPro" id="IPR013087">
    <property type="entry name" value="Znf_C2H2_type"/>
</dbReference>
<feature type="region of interest" description="Disordered" evidence="11">
    <location>
        <begin position="30"/>
        <end position="66"/>
    </location>
</feature>
<dbReference type="PROSITE" id="PS50157">
    <property type="entry name" value="ZINC_FINGER_C2H2_2"/>
    <property type="match status" value="11"/>
</dbReference>
<feature type="domain" description="C2H2-type" evidence="12">
    <location>
        <begin position="389"/>
        <end position="417"/>
    </location>
</feature>
<evidence type="ECO:0000256" key="7">
    <source>
        <dbReference type="ARBA" id="ARBA00023015"/>
    </source>
</evidence>
<dbReference type="GO" id="GO:0000981">
    <property type="term" value="F:DNA-binding transcription factor activity, RNA polymerase II-specific"/>
    <property type="evidence" value="ECO:0007669"/>
    <property type="project" value="TreeGrafter"/>
</dbReference>
<feature type="domain" description="C2H2-type" evidence="12">
    <location>
        <begin position="418"/>
        <end position="445"/>
    </location>
</feature>
<feature type="domain" description="C2H2-type" evidence="12">
    <location>
        <begin position="245"/>
        <end position="272"/>
    </location>
</feature>
<dbReference type="AlphaFoldDB" id="A0A182JHR7"/>
<evidence type="ECO:0000259" key="12">
    <source>
        <dbReference type="PROSITE" id="PS50157"/>
    </source>
</evidence>
<dbReference type="Pfam" id="PF00096">
    <property type="entry name" value="zf-C2H2"/>
    <property type="match status" value="7"/>
</dbReference>
<keyword evidence="4" id="KW-0677">Repeat</keyword>
<evidence type="ECO:0000256" key="4">
    <source>
        <dbReference type="ARBA" id="ARBA00022737"/>
    </source>
</evidence>
<evidence type="ECO:0000256" key="5">
    <source>
        <dbReference type="ARBA" id="ARBA00022771"/>
    </source>
</evidence>
<organism evidence="13">
    <name type="scientific">Anopheles atroparvus</name>
    <name type="common">European mosquito</name>
    <dbReference type="NCBI Taxonomy" id="41427"/>
    <lineage>
        <taxon>Eukaryota</taxon>
        <taxon>Metazoa</taxon>
        <taxon>Ecdysozoa</taxon>
        <taxon>Arthropoda</taxon>
        <taxon>Hexapoda</taxon>
        <taxon>Insecta</taxon>
        <taxon>Pterygota</taxon>
        <taxon>Neoptera</taxon>
        <taxon>Endopterygota</taxon>
        <taxon>Diptera</taxon>
        <taxon>Nematocera</taxon>
        <taxon>Culicoidea</taxon>
        <taxon>Culicidae</taxon>
        <taxon>Anophelinae</taxon>
        <taxon>Anopheles</taxon>
    </lineage>
</organism>
<dbReference type="PANTHER" id="PTHR24381">
    <property type="entry name" value="ZINC FINGER PROTEIN"/>
    <property type="match status" value="1"/>
</dbReference>
<sequence length="836" mass="94414">MAQRSSPKKKGKMLMNVQLNADDEIDVVVVDKPDRLVEGEEEEAGEEDEDDEESSENLDSDPELVQTEDGRLVLDLKRNKSCAKCKKPLKTLAEMEAHKPKCPGMVDEVTDVILKEMKAAKYANPSDEFHKYCNPNPEHPCYCCGEDISTAHVGHIRCRFCPKSFKAYEYLDRHMRSTHSESDEFPCSFCNAKCPTAEIQTEHLKTHTEGKPFACTICGKEFTRRYHLERHVKYSNCGSDEKSVLPCEVCGKEFARIDNLREHLRTHMGQTVRKRDYQCPYCPKSFYGSSLLNIHIRTHTGERPFPCDLCPKSFPSSGALRKHRRKHTGERPYHCDECTATFAARETLNRHRKTHTGVKPHECKECGKRFIQATQLRTHMFVHTGTAEFQCKVCGKLFPRNGKLNEHMKYEHQGHKPFECNECGKQFLNRTELQRHIIVHTASKEFKCSCGNSYVRKSSLKTHMKTHTIEEPASCKFCKSTYIRMDCLLRHVKKKHPEHLEELIKYTEQRKREGLAPSNAATVEINGEVFEITAMEETPKEPQFVLPDPLVEPVSDSVTVLEVIELPTITSTAAPDHLKTSAEVPCVYELLPISEETEVVIDGQETFQEVPAEETVASAPVKKSPVKVEAKIRKIQPKTAKTEVTVTSGKAVKPNLKTPATSPPKVANTAAVEPPAESKPSSPVAAKGNETKPKSSRTSKESPSGATKEPVKRKRTAREPKSTGGKKKHLDDDSIPIFLSDDTLAEKISELLMMLVGEEMLQEFGWPETPVEDLLCQVIMRCGHRPTKGEEAGDKTTRMRENTKILFSVTMDDEDIKPLLNNHTVDEVIMHVLKSK</sequence>
<keyword evidence="5" id="KW-0863">Zinc-finger</keyword>
<feature type="domain" description="C2H2-type" evidence="12">
    <location>
        <begin position="361"/>
        <end position="388"/>
    </location>
</feature>
<feature type="region of interest" description="Disordered" evidence="11">
    <location>
        <begin position="637"/>
        <end position="733"/>
    </location>
</feature>
<feature type="domain" description="C2H2-type" evidence="12">
    <location>
        <begin position="213"/>
        <end position="241"/>
    </location>
</feature>
<evidence type="ECO:0000256" key="2">
    <source>
        <dbReference type="ARBA" id="ARBA00006991"/>
    </source>
</evidence>
<evidence type="ECO:0000313" key="13">
    <source>
        <dbReference type="EnsemblMetazoa" id="AATE018335-PA.1"/>
    </source>
</evidence>
<feature type="compositionally biased region" description="Acidic residues" evidence="11">
    <location>
        <begin position="39"/>
        <end position="62"/>
    </location>
</feature>
<comment type="similarity">
    <text evidence="2">Belongs to the krueppel C2H2-type zinc-finger protein family.</text>
</comment>
<dbReference type="SMART" id="SM00355">
    <property type="entry name" value="ZnF_C2H2"/>
    <property type="match status" value="12"/>
</dbReference>
<feature type="domain" description="C2H2-type" evidence="12">
    <location>
        <begin position="156"/>
        <end position="184"/>
    </location>
</feature>
<evidence type="ECO:0000256" key="8">
    <source>
        <dbReference type="ARBA" id="ARBA00023125"/>
    </source>
</evidence>
<dbReference type="FunFam" id="3.30.160.60:FF:002343">
    <property type="entry name" value="Zinc finger protein 33A"/>
    <property type="match status" value="1"/>
</dbReference>
<dbReference type="STRING" id="41427.A0A182JHR7"/>
<evidence type="ECO:0000256" key="10">
    <source>
        <dbReference type="ARBA" id="ARBA00023242"/>
    </source>
</evidence>
<dbReference type="FunFam" id="3.30.160.60:FF:000065">
    <property type="entry name" value="B-cell CLL/lymphoma 6, member B"/>
    <property type="match status" value="1"/>
</dbReference>
<dbReference type="GO" id="GO:0008270">
    <property type="term" value="F:zinc ion binding"/>
    <property type="evidence" value="ECO:0007669"/>
    <property type="project" value="UniProtKB-KW"/>
</dbReference>
<dbReference type="FunFam" id="3.30.160.60:FF:001289">
    <property type="entry name" value="Zinc finger protein 574"/>
    <property type="match status" value="1"/>
</dbReference>
<dbReference type="FunFam" id="3.30.160.60:FF:000110">
    <property type="entry name" value="Zinc finger protein-like"/>
    <property type="match status" value="1"/>
</dbReference>
<keyword evidence="10" id="KW-0539">Nucleus</keyword>
<comment type="subcellular location">
    <subcellularLocation>
        <location evidence="1">Nucleus</location>
    </subcellularLocation>
</comment>
<dbReference type="FunFam" id="3.30.160.60:FF:001228">
    <property type="entry name" value="Zinc finger protein 236"/>
    <property type="match status" value="1"/>
</dbReference>
<evidence type="ECO:0000256" key="11">
    <source>
        <dbReference type="SAM" id="MobiDB-lite"/>
    </source>
</evidence>
<keyword evidence="9" id="KW-0804">Transcription</keyword>
<evidence type="ECO:0000256" key="3">
    <source>
        <dbReference type="ARBA" id="ARBA00022723"/>
    </source>
</evidence>
<keyword evidence="7" id="KW-0805">Transcription regulation</keyword>
<reference evidence="13" key="1">
    <citation type="submission" date="2022-08" db="UniProtKB">
        <authorList>
            <consortium name="EnsemblMetazoa"/>
        </authorList>
    </citation>
    <scope>IDENTIFICATION</scope>
    <source>
        <strain evidence="13">EBRO</strain>
    </source>
</reference>
<dbReference type="FunFam" id="3.30.160.60:FF:000770">
    <property type="entry name" value="zinc finger protein 16"/>
    <property type="match status" value="1"/>
</dbReference>
<proteinExistence type="inferred from homology"/>
<feature type="domain" description="C2H2-type" evidence="12">
    <location>
        <begin position="333"/>
        <end position="360"/>
    </location>
</feature>